<evidence type="ECO:0000256" key="1">
    <source>
        <dbReference type="ARBA" id="ARBA00006484"/>
    </source>
</evidence>
<protein>
    <submittedName>
        <fullName evidence="3">SDR family oxidoreductase</fullName>
    </submittedName>
</protein>
<dbReference type="AlphaFoldDB" id="A0A937D2R3"/>
<keyword evidence="2" id="KW-0560">Oxidoreductase</keyword>
<dbReference type="Pfam" id="PF13561">
    <property type="entry name" value="adh_short_C2"/>
    <property type="match status" value="1"/>
</dbReference>
<proteinExistence type="inferred from homology"/>
<dbReference type="GO" id="GO:0016491">
    <property type="term" value="F:oxidoreductase activity"/>
    <property type="evidence" value="ECO:0007669"/>
    <property type="project" value="UniProtKB-KW"/>
</dbReference>
<dbReference type="PRINTS" id="PR00081">
    <property type="entry name" value="GDHRDH"/>
</dbReference>
<evidence type="ECO:0000256" key="2">
    <source>
        <dbReference type="ARBA" id="ARBA00023002"/>
    </source>
</evidence>
<dbReference type="EMBL" id="JAEQMY010000023">
    <property type="protein sequence ID" value="MBL0405555.1"/>
    <property type="molecule type" value="Genomic_DNA"/>
</dbReference>
<dbReference type="PRINTS" id="PR00080">
    <property type="entry name" value="SDRFAMILY"/>
</dbReference>
<reference evidence="3" key="1">
    <citation type="submission" date="2021-01" db="EMBL/GenBank/DDBJ databases">
        <title>Microvirga sp.</title>
        <authorList>
            <person name="Kim M.K."/>
        </authorList>
    </citation>
    <scope>NUCLEOTIDE SEQUENCE</scope>
    <source>
        <strain evidence="3">5420S-16</strain>
    </source>
</reference>
<evidence type="ECO:0000313" key="3">
    <source>
        <dbReference type="EMBL" id="MBL0405555.1"/>
    </source>
</evidence>
<dbReference type="PANTHER" id="PTHR43639:SF1">
    <property type="entry name" value="SHORT-CHAIN DEHYDROGENASE_REDUCTASE FAMILY PROTEIN"/>
    <property type="match status" value="1"/>
</dbReference>
<keyword evidence="4" id="KW-1185">Reference proteome</keyword>
<dbReference type="InterPro" id="IPR002347">
    <property type="entry name" value="SDR_fam"/>
</dbReference>
<dbReference type="FunFam" id="3.40.50.720:FF:000084">
    <property type="entry name" value="Short-chain dehydrogenase reductase"/>
    <property type="match status" value="1"/>
</dbReference>
<dbReference type="SUPFAM" id="SSF51735">
    <property type="entry name" value="NAD(P)-binding Rossmann-fold domains"/>
    <property type="match status" value="1"/>
</dbReference>
<accession>A0A937D2R3</accession>
<comment type="similarity">
    <text evidence="1">Belongs to the short-chain dehydrogenases/reductases (SDR) family.</text>
</comment>
<dbReference type="Proteomes" id="UP000605848">
    <property type="component" value="Unassembled WGS sequence"/>
</dbReference>
<dbReference type="CDD" id="cd05233">
    <property type="entry name" value="SDR_c"/>
    <property type="match status" value="1"/>
</dbReference>
<dbReference type="RefSeq" id="WP_202061523.1">
    <property type="nucleotide sequence ID" value="NZ_JAEQMY010000023.1"/>
</dbReference>
<dbReference type="PROSITE" id="PS00061">
    <property type="entry name" value="ADH_SHORT"/>
    <property type="match status" value="1"/>
</dbReference>
<dbReference type="PANTHER" id="PTHR43639">
    <property type="entry name" value="OXIDOREDUCTASE, SHORT-CHAIN DEHYDROGENASE/REDUCTASE FAMILY (AFU_ORTHOLOGUE AFUA_5G02870)"/>
    <property type="match status" value="1"/>
</dbReference>
<sequence>MSNFAIYPSLRDKVVLITGGGSGIGASHVEEFCAQGAKVGFIDINRPAAEAVVAKVADAGHARPTFFETDLRDIEAVKDSIRQFTGSVGDVDILLNNAAHDERHQIEDVTVEYWDDRIAVNLRHQFFAAQAVAPGMIRKRKGSIINFGSLSWRIGMGGMPVYVTAKAGVEGLTRGLARDLGPHDVRVNCIIPGWVMTQRQLDLWVTPEAEKEIEQKQCLKSKVYPADIARMALWLAAEDSRMCTNQTFVVDGGWC</sequence>
<comment type="caution">
    <text evidence="3">The sequence shown here is derived from an EMBL/GenBank/DDBJ whole genome shotgun (WGS) entry which is preliminary data.</text>
</comment>
<evidence type="ECO:0000313" key="4">
    <source>
        <dbReference type="Proteomes" id="UP000605848"/>
    </source>
</evidence>
<dbReference type="InterPro" id="IPR036291">
    <property type="entry name" value="NAD(P)-bd_dom_sf"/>
</dbReference>
<dbReference type="Gene3D" id="3.40.50.720">
    <property type="entry name" value="NAD(P)-binding Rossmann-like Domain"/>
    <property type="match status" value="1"/>
</dbReference>
<gene>
    <name evidence="3" type="ORF">JKG68_16435</name>
</gene>
<dbReference type="InterPro" id="IPR020904">
    <property type="entry name" value="Sc_DH/Rdtase_CS"/>
</dbReference>
<organism evidence="3 4">
    <name type="scientific">Microvirga aerilata</name>
    <dbReference type="NCBI Taxonomy" id="670292"/>
    <lineage>
        <taxon>Bacteria</taxon>
        <taxon>Pseudomonadati</taxon>
        <taxon>Pseudomonadota</taxon>
        <taxon>Alphaproteobacteria</taxon>
        <taxon>Hyphomicrobiales</taxon>
        <taxon>Methylobacteriaceae</taxon>
        <taxon>Microvirga</taxon>
    </lineage>
</organism>
<name>A0A937D2R3_9HYPH</name>